<comment type="similarity">
    <text evidence="1 5">Belongs to the N(4)/N(6)-methyltransferase family.</text>
</comment>
<dbReference type="GO" id="GO:0008170">
    <property type="term" value="F:N-methyltransferase activity"/>
    <property type="evidence" value="ECO:0007669"/>
    <property type="project" value="InterPro"/>
</dbReference>
<dbReference type="GeneID" id="83054758"/>
<sequence length="296" mass="33420">MTYKLINDNCFDWMKNREENSITAIVTDPPYGVKEYTEEELKKKRNASGGIWRIPPAFDGRKRSPLPRFSVINDSPLERDNVYNFFIDWGRLAFKVLVPGGHIFIASTPLLSDIVSRALRDAGLERRGEIVRVVKTFRGGDRPKGAEKEFSMTTVIPRGCWEPWGLYRKPLSERTVAKNLKRWKAGALHRKSIDTPFCDLIESGKTPQCERKISNHPSLKPQDFMRILVSAALPLQEGIILDPFCGGGSTIAAAEALGFNSIGVEQDKDFYQMAKNAVPKLSQLYPQSEKLLFEEG</sequence>
<keyword evidence="4" id="KW-0680">Restriction system</keyword>
<dbReference type="EMBL" id="WBKH01000007">
    <property type="protein sequence ID" value="KAB1477924.1"/>
    <property type="molecule type" value="Genomic_DNA"/>
</dbReference>
<dbReference type="InterPro" id="IPR029063">
    <property type="entry name" value="SAM-dependent_MTases_sf"/>
</dbReference>
<evidence type="ECO:0000256" key="4">
    <source>
        <dbReference type="ARBA" id="ARBA00022747"/>
    </source>
</evidence>
<reference evidence="7 8" key="1">
    <citation type="submission" date="2019-09" db="EMBL/GenBank/DDBJ databases">
        <title>Draft genome sequence of 3 type strains from the CCUG.</title>
        <authorList>
            <person name="Pineiro-Iglesias B."/>
            <person name="Tunovic T."/>
            <person name="Unosson C."/>
            <person name="Inganas E."/>
            <person name="Ohlen M."/>
            <person name="Cardew S."/>
            <person name="Jensie-Markopoulos S."/>
            <person name="Salva-Serra F."/>
            <person name="Jaen-Luchoro D."/>
            <person name="Karlsson R."/>
            <person name="Svensson-Stadler L."/>
            <person name="Chun J."/>
            <person name="Moore E."/>
        </authorList>
    </citation>
    <scope>NUCLEOTIDE SEQUENCE [LARGE SCALE GENOMIC DNA]</scope>
    <source>
        <strain evidence="7 8">CCUG 65427</strain>
    </source>
</reference>
<dbReference type="GO" id="GO:0005737">
    <property type="term" value="C:cytoplasm"/>
    <property type="evidence" value="ECO:0007669"/>
    <property type="project" value="TreeGrafter"/>
</dbReference>
<organism evidence="7 8">
    <name type="scientific">Veillonella seminalis</name>
    <dbReference type="NCBI Taxonomy" id="1502943"/>
    <lineage>
        <taxon>Bacteria</taxon>
        <taxon>Bacillati</taxon>
        <taxon>Bacillota</taxon>
        <taxon>Negativicutes</taxon>
        <taxon>Veillonellales</taxon>
        <taxon>Veillonellaceae</taxon>
        <taxon>Veillonella</taxon>
    </lineage>
</organism>
<dbReference type="GO" id="GO:0032259">
    <property type="term" value="P:methylation"/>
    <property type="evidence" value="ECO:0007669"/>
    <property type="project" value="UniProtKB-KW"/>
</dbReference>
<dbReference type="CDD" id="cd02440">
    <property type="entry name" value="AdoMet_MTases"/>
    <property type="match status" value="1"/>
</dbReference>
<keyword evidence="2 7" id="KW-0489">Methyltransferase</keyword>
<dbReference type="InterPro" id="IPR002052">
    <property type="entry name" value="DNA_methylase_N6_adenine_CS"/>
</dbReference>
<dbReference type="RefSeq" id="WP_127007578.1">
    <property type="nucleotide sequence ID" value="NZ_CAUENZ010000001.1"/>
</dbReference>
<dbReference type="EC" id="2.1.1.-" evidence="5"/>
<name>A0A833CAV6_9FIRM</name>
<dbReference type="AlphaFoldDB" id="A0A833CAV6"/>
<dbReference type="SUPFAM" id="SSF53335">
    <property type="entry name" value="S-adenosyl-L-methionine-dependent methyltransferases"/>
    <property type="match status" value="1"/>
</dbReference>
<dbReference type="Pfam" id="PF01555">
    <property type="entry name" value="N6_N4_Mtase"/>
    <property type="match status" value="1"/>
</dbReference>
<dbReference type="Gene3D" id="3.40.50.150">
    <property type="entry name" value="Vaccinia Virus protein VP39"/>
    <property type="match status" value="1"/>
</dbReference>
<dbReference type="PRINTS" id="PR00508">
    <property type="entry name" value="S21N4MTFRASE"/>
</dbReference>
<evidence type="ECO:0000259" key="6">
    <source>
        <dbReference type="Pfam" id="PF01555"/>
    </source>
</evidence>
<accession>A0A833CAV6</accession>
<evidence type="ECO:0000313" key="7">
    <source>
        <dbReference type="EMBL" id="KAB1477924.1"/>
    </source>
</evidence>
<evidence type="ECO:0000256" key="5">
    <source>
        <dbReference type="RuleBase" id="RU362026"/>
    </source>
</evidence>
<gene>
    <name evidence="7" type="ORF">F8R14_07515</name>
</gene>
<dbReference type="GO" id="GO:0009307">
    <property type="term" value="P:DNA restriction-modification system"/>
    <property type="evidence" value="ECO:0007669"/>
    <property type="project" value="UniProtKB-KW"/>
</dbReference>
<evidence type="ECO:0000313" key="8">
    <source>
        <dbReference type="Proteomes" id="UP000434554"/>
    </source>
</evidence>
<dbReference type="InterPro" id="IPR001091">
    <property type="entry name" value="RM_Methyltransferase"/>
</dbReference>
<evidence type="ECO:0000256" key="2">
    <source>
        <dbReference type="ARBA" id="ARBA00022603"/>
    </source>
</evidence>
<dbReference type="PANTHER" id="PTHR13370">
    <property type="entry name" value="RNA METHYLASE-RELATED"/>
    <property type="match status" value="1"/>
</dbReference>
<protein>
    <recommendedName>
        <fullName evidence="5">Methyltransferase</fullName>
        <ecNumber evidence="5">2.1.1.-</ecNumber>
    </recommendedName>
</protein>
<dbReference type="InterPro" id="IPR002941">
    <property type="entry name" value="DNA_methylase_N4/N6"/>
</dbReference>
<dbReference type="PROSITE" id="PS00092">
    <property type="entry name" value="N6_MTASE"/>
    <property type="match status" value="1"/>
</dbReference>
<feature type="domain" description="DNA methylase N-4/N-6" evidence="6">
    <location>
        <begin position="23"/>
        <end position="275"/>
    </location>
</feature>
<dbReference type="GO" id="GO:0009007">
    <property type="term" value="F:site-specific DNA-methyltransferase (adenine-specific) activity"/>
    <property type="evidence" value="ECO:0007669"/>
    <property type="project" value="TreeGrafter"/>
</dbReference>
<dbReference type="GO" id="GO:0003677">
    <property type="term" value="F:DNA binding"/>
    <property type="evidence" value="ECO:0007669"/>
    <property type="project" value="InterPro"/>
</dbReference>
<evidence type="ECO:0000256" key="1">
    <source>
        <dbReference type="ARBA" id="ARBA00006594"/>
    </source>
</evidence>
<evidence type="ECO:0000256" key="3">
    <source>
        <dbReference type="ARBA" id="ARBA00022679"/>
    </source>
</evidence>
<dbReference type="PANTHER" id="PTHR13370:SF3">
    <property type="entry name" value="TRNA (GUANINE(10)-N2)-METHYLTRANSFERASE HOMOLOG"/>
    <property type="match status" value="1"/>
</dbReference>
<proteinExistence type="inferred from homology"/>
<dbReference type="Proteomes" id="UP000434554">
    <property type="component" value="Unassembled WGS sequence"/>
</dbReference>
<comment type="caution">
    <text evidence="7">The sequence shown here is derived from an EMBL/GenBank/DDBJ whole genome shotgun (WGS) entry which is preliminary data.</text>
</comment>
<keyword evidence="3 7" id="KW-0808">Transferase</keyword>